<proteinExistence type="evidence at transcript level"/>
<dbReference type="GO" id="GO:0003723">
    <property type="term" value="F:RNA binding"/>
    <property type="evidence" value="ECO:0007669"/>
    <property type="project" value="InterPro"/>
</dbReference>
<reference evidence="4" key="1">
    <citation type="journal article" date="2013" name="J. Insect Physiol.">
        <title>A genome-wide survey of small interfering RNA and microRNA pathway genes in a galling insect.</title>
        <authorList>
            <person name="Shreve J.T."/>
            <person name="Shukle R.H."/>
            <person name="Subramanyam S."/>
            <person name="Johnson A.J."/>
            <person name="Schemerhorn B.J."/>
            <person name="Williams C.E."/>
            <person name="Stuart J.J."/>
        </authorList>
    </citation>
    <scope>NUCLEOTIDE SEQUENCE</scope>
</reference>
<dbReference type="PROSITE" id="PS50821">
    <property type="entry name" value="PAZ"/>
    <property type="match status" value="1"/>
</dbReference>
<dbReference type="Gene3D" id="3.30.420.10">
    <property type="entry name" value="Ribonuclease H-like superfamily/Ribonuclease H"/>
    <property type="match status" value="1"/>
</dbReference>
<dbReference type="CDD" id="cd02846">
    <property type="entry name" value="PAZ_argonaute_like"/>
    <property type="match status" value="1"/>
</dbReference>
<dbReference type="GO" id="GO:0034587">
    <property type="term" value="P:piRNA processing"/>
    <property type="evidence" value="ECO:0007669"/>
    <property type="project" value="UniProtKB-ARBA"/>
</dbReference>
<dbReference type="SUPFAM" id="SSF101690">
    <property type="entry name" value="PAZ domain"/>
    <property type="match status" value="1"/>
</dbReference>
<organism evidence="4">
    <name type="scientific">Mayetiola destructor</name>
    <name type="common">Hessian fly</name>
    <dbReference type="NCBI Taxonomy" id="39758"/>
    <lineage>
        <taxon>Eukaryota</taxon>
        <taxon>Metazoa</taxon>
        <taxon>Ecdysozoa</taxon>
        <taxon>Arthropoda</taxon>
        <taxon>Hexapoda</taxon>
        <taxon>Insecta</taxon>
        <taxon>Pterygota</taxon>
        <taxon>Neoptera</taxon>
        <taxon>Endopterygota</taxon>
        <taxon>Diptera</taxon>
        <taxon>Nematocera</taxon>
        <taxon>Sciaroidea</taxon>
        <taxon>Cecidomyiidae</taxon>
        <taxon>Mayetiola</taxon>
    </lineage>
</organism>
<evidence type="ECO:0000259" key="2">
    <source>
        <dbReference type="PROSITE" id="PS50821"/>
    </source>
</evidence>
<dbReference type="PANTHER" id="PTHR22891">
    <property type="entry name" value="EUKARYOTIC TRANSLATION INITIATION FACTOR 2C"/>
    <property type="match status" value="1"/>
</dbReference>
<dbReference type="AlphaFoldDB" id="K7Y7M8"/>
<dbReference type="InterPro" id="IPR012337">
    <property type="entry name" value="RNaseH-like_sf"/>
</dbReference>
<feature type="compositionally biased region" description="Polar residues" evidence="1">
    <location>
        <begin position="75"/>
        <end position="92"/>
    </location>
</feature>
<protein>
    <submittedName>
        <fullName evidence="4">Argonaute 2a</fullName>
    </submittedName>
</protein>
<dbReference type="SMART" id="SM01163">
    <property type="entry name" value="DUF1785"/>
    <property type="match status" value="1"/>
</dbReference>
<dbReference type="InterPro" id="IPR003100">
    <property type="entry name" value="PAZ_dom"/>
</dbReference>
<dbReference type="GO" id="GO:0004521">
    <property type="term" value="F:RNA endonuclease activity"/>
    <property type="evidence" value="ECO:0007669"/>
    <property type="project" value="UniProtKB-ARBA"/>
</dbReference>
<dbReference type="InterPro" id="IPR036085">
    <property type="entry name" value="PAZ_dom_sf"/>
</dbReference>
<dbReference type="PROSITE" id="PS50822">
    <property type="entry name" value="PIWI"/>
    <property type="match status" value="1"/>
</dbReference>
<dbReference type="Gene3D" id="2.170.260.10">
    <property type="entry name" value="paz domain"/>
    <property type="match status" value="1"/>
</dbReference>
<dbReference type="InterPro" id="IPR032473">
    <property type="entry name" value="Argonaute_Mid_dom"/>
</dbReference>
<dbReference type="Pfam" id="PF08699">
    <property type="entry name" value="ArgoL1"/>
    <property type="match status" value="1"/>
</dbReference>
<dbReference type="GO" id="GO:0035194">
    <property type="term" value="P:regulatory ncRNA-mediated post-transcriptional gene silencing"/>
    <property type="evidence" value="ECO:0007669"/>
    <property type="project" value="UniProtKB-ARBA"/>
</dbReference>
<sequence length="990" mass="112805">MGGKNYPKGGGKKIPKKESIDGNKSKQVPDDKHGQPSKVESKLPKEQEPLPKPIDPNVPKEHSGQQIRSGGPKGQYQQQTRAIYSGQESSWSMPGPSSGLRPDATSEMVHRFSQQSLEPAKVKSDTKQLESEKSIKPNVVTTLKGSSKLSGTKGKPLGQIETNYVEIFTEKMVDFVYQYDVKITTVEAPSKPKKGKKHPKSIAEKKNNEAPKKYRQQIFEQFKKKHFRNIHMAYDGSNIAYSSKKLPLSLAIDKNVFFMDPITENIREYLVDISETDGSDIPLDALKKYAEKKEDIPPRALQALNTILKSAFQRVPNGILSGRSFYIPTGRMDLGDHFDLWFGRFQSVVVGDRVLLNVDIAHKGFPKPFGSLVKLWQAIEDGEKEINRRSPRYRQKNPADIMAQHLIGLNIIYNQPGDQSTKRMYKFSGIAKKPSEQRFRDEYDNEKTIEAYYGQRYPNFPIKNPDLPCIQLGATGMVIVPMEFCGISECQVTNKKYTELQMRNMIEITATSTMERKQRILEKMKQIKHNDSNILKDVHLKIDHENFIKVNARCLIAPTIEYGQSQTANVFKGSWKQDKKPFLTPGTATKWAILVLDRRVGRNFLEDLARKIVSVSKSNKLNMAAVPDYEFVSDQFLENMRKMQRFYVEQNEKDMLRKNIKAELKQQMTELRDKNVCILFCVGPDTGPDYGIVKQVAEIDVGILTQYLKGLTVLRKLNDSTISNILLKVNAKLNGVNHCLVGSPFLNDNIHKCMFIGADVTHPSPDQQTIPSIVGVVASHISNGFCYNPTWRLQETKDGNSRVAEIIQDFKNITTEHLQFYRKRNNNKLPDKIFYYRDGVSESQYQQVINTERMAMSQACAEIKPGYEKHVQITIIIVQKRHHTRFFPNKTIGIDANNNVPPGTIVDTEIVRSNPNEKHFFLVSHQALKGVARPTKYSVIYDNGQHDIDDIQQLTYNLCHLFSRCTRAVSYPAPTYYAHLMAYRGRNLIE</sequence>
<dbReference type="EMBL" id="JX679515">
    <property type="protein sequence ID" value="AFX89028.1"/>
    <property type="molecule type" value="mRNA"/>
</dbReference>
<dbReference type="Pfam" id="PF02171">
    <property type="entry name" value="Piwi"/>
    <property type="match status" value="1"/>
</dbReference>
<dbReference type="InterPro" id="IPR003165">
    <property type="entry name" value="Piwi"/>
</dbReference>
<dbReference type="Gene3D" id="3.40.50.2300">
    <property type="match status" value="1"/>
</dbReference>
<feature type="region of interest" description="Disordered" evidence="1">
    <location>
        <begin position="189"/>
        <end position="211"/>
    </location>
</feature>
<dbReference type="InterPro" id="IPR014811">
    <property type="entry name" value="ArgoL1"/>
</dbReference>
<dbReference type="CDD" id="cd04657">
    <property type="entry name" value="Piwi_ago-like"/>
    <property type="match status" value="1"/>
</dbReference>
<feature type="compositionally biased region" description="Basic and acidic residues" evidence="1">
    <location>
        <begin position="16"/>
        <end position="49"/>
    </location>
</feature>
<feature type="compositionally biased region" description="Basic and acidic residues" evidence="1">
    <location>
        <begin position="120"/>
        <end position="134"/>
    </location>
</feature>
<evidence type="ECO:0000259" key="3">
    <source>
        <dbReference type="PROSITE" id="PS50822"/>
    </source>
</evidence>
<dbReference type="InterPro" id="IPR032474">
    <property type="entry name" value="Argonaute_N"/>
</dbReference>
<accession>K7Y7M8</accession>
<feature type="compositionally biased region" description="Basic residues" evidence="1">
    <location>
        <begin position="191"/>
        <end position="200"/>
    </location>
</feature>
<dbReference type="InterPro" id="IPR045246">
    <property type="entry name" value="Piwi_ago-like"/>
</dbReference>
<evidence type="ECO:0000313" key="4">
    <source>
        <dbReference type="EMBL" id="AFX89028.1"/>
    </source>
</evidence>
<dbReference type="Pfam" id="PF16486">
    <property type="entry name" value="ArgoN"/>
    <property type="match status" value="1"/>
</dbReference>
<dbReference type="Pfam" id="PF16487">
    <property type="entry name" value="ArgoMid"/>
    <property type="match status" value="1"/>
</dbReference>
<dbReference type="SMART" id="SM00950">
    <property type="entry name" value="Piwi"/>
    <property type="match status" value="1"/>
</dbReference>
<feature type="compositionally biased region" description="Basic and acidic residues" evidence="1">
    <location>
        <begin position="201"/>
        <end position="211"/>
    </location>
</feature>
<feature type="domain" description="PAZ" evidence="2">
    <location>
        <begin position="374"/>
        <end position="489"/>
    </location>
</feature>
<dbReference type="InterPro" id="IPR036397">
    <property type="entry name" value="RNaseH_sf"/>
</dbReference>
<gene>
    <name evidence="4" type="primary">Ago2a</name>
</gene>
<dbReference type="Pfam" id="PF02170">
    <property type="entry name" value="PAZ"/>
    <property type="match status" value="1"/>
</dbReference>
<feature type="region of interest" description="Disordered" evidence="1">
    <location>
        <begin position="1"/>
        <end position="134"/>
    </location>
</feature>
<dbReference type="GO" id="GO:0005737">
    <property type="term" value="C:cytoplasm"/>
    <property type="evidence" value="ECO:0007669"/>
    <property type="project" value="UniProtKB-ARBA"/>
</dbReference>
<feature type="domain" description="Piwi" evidence="3">
    <location>
        <begin position="677"/>
        <end position="990"/>
    </location>
</feature>
<dbReference type="SUPFAM" id="SSF53098">
    <property type="entry name" value="Ribonuclease H-like"/>
    <property type="match status" value="1"/>
</dbReference>
<name>K7Y7M8_MAYDE</name>
<evidence type="ECO:0000256" key="1">
    <source>
        <dbReference type="SAM" id="MobiDB-lite"/>
    </source>
</evidence>